<accession>A0A0G4ES15</accession>
<name>A0A0G4ES15_VITBC</name>
<sequence>MSAYTADGRLDLRPLEDQRFDAAKWLDGLMQEFQLTAAAGTNASRQGRPLSQGQKGAAPSSSASAAAPGMDSFLSTLSMQLQMACADLSSSVEVVGSQIVSSIPGLLSDIGKMRHEISRCKERLRVLLGELSIVDTDQQESLAFLSEIDAAKGRLETCKRVLTEIHQWEYRVKEIEALLVSGSLLPVSGHLTALQETVEVLEVLPEYSKRAAVAKRFHDQLMAEVKHKMAAAMADVNVKELRMCAEVFGQLKDDGGAAWLDAARECFAEECRDIWGNLWRRTTMGADGEGEGRQGETLRHDKAGDLLDGGGGGYAEPESRLSENDAVQLFFEQTSKQINRHTQLLKAVSDYQPETPRHSSPTHRTPAHDEADEDGGLSSPHSPSMLLGGTSGDTNLPEESLTTTTTSPRGHPQVGAAPLVLEIDWKELIAGLVRTSVTVPHADVGRLMKWAMEQRRTAEAYQIFERLVQAYEQSCLLLCATPIIAESERRLWPTIAVVTPAPAEETHGGTPAVRESLLPDGLLRGMGQVLLAKLRESIAKSPPFNPSWPPSQAVYEAETDAMKVLWRLTQSGEALKDLSAALLAPVWLAGIEDICAEYWKRWTPLCDIFTNTIKHKASTLQRQRVSGPSGGVGLGAGALVPLDVSLLMTCLQFHNLLAVLADKFAALQGSALATAQAVYHRPTRLNTLQKTLKNDLMPSLSTIPTASVAKALQIIESQPPAETQPPEGPPAASIPPPQAPGSSDGPFVLAVAVAEFDRLRSRVKDVVSQCCTYPVTVTLQDYHSLTEWTAVSNDTLMGEVGLSGSPTSLITAVGEHLLSLVPHLESHSQQHQQQQQQVANQTPVSPAHGPQESGASVWLPRVLGSVGSTLLAKAAQIERLSSGGLRQLATDLSYIQKVIEALGGAAEIVDLTTCLDAMQKQLQPKGGAQGQPPARDQPSADGSQQGRLEYYQTLIRAKLQAEMDAQMAARERREGGDK</sequence>
<reference evidence="10 11" key="1">
    <citation type="submission" date="2014-11" db="EMBL/GenBank/DDBJ databases">
        <authorList>
            <person name="Zhu J."/>
            <person name="Qi W."/>
            <person name="Song R."/>
        </authorList>
    </citation>
    <scope>NUCLEOTIDE SEQUENCE [LARGE SCALE GENOMIC DNA]</scope>
</reference>
<keyword evidence="4" id="KW-0813">Transport</keyword>
<evidence type="ECO:0000256" key="6">
    <source>
        <dbReference type="ARBA" id="ARBA00023034"/>
    </source>
</evidence>
<feature type="region of interest" description="Disordered" evidence="9">
    <location>
        <begin position="41"/>
        <end position="65"/>
    </location>
</feature>
<dbReference type="GO" id="GO:0006890">
    <property type="term" value="P:retrograde vesicle-mediated transport, Golgi to endoplasmic reticulum"/>
    <property type="evidence" value="ECO:0007669"/>
    <property type="project" value="TreeGrafter"/>
</dbReference>
<feature type="region of interest" description="Disordered" evidence="9">
    <location>
        <begin position="719"/>
        <end position="742"/>
    </location>
</feature>
<evidence type="ECO:0000256" key="3">
    <source>
        <dbReference type="ARBA" id="ARBA00020984"/>
    </source>
</evidence>
<gene>
    <name evidence="10" type="ORF">Vbra_5352</name>
</gene>
<evidence type="ECO:0000256" key="9">
    <source>
        <dbReference type="SAM" id="MobiDB-lite"/>
    </source>
</evidence>
<feature type="region of interest" description="Disordered" evidence="9">
    <location>
        <begin position="350"/>
        <end position="413"/>
    </location>
</feature>
<keyword evidence="11" id="KW-1185">Reference proteome</keyword>
<keyword evidence="5" id="KW-0653">Protein transport</keyword>
<dbReference type="EMBL" id="CDMY01000294">
    <property type="protein sequence ID" value="CEM00033.1"/>
    <property type="molecule type" value="Genomic_DNA"/>
</dbReference>
<dbReference type="PhylomeDB" id="A0A0G4ES15"/>
<dbReference type="AlphaFoldDB" id="A0A0G4ES15"/>
<dbReference type="GO" id="GO:0017119">
    <property type="term" value="C:Golgi transport complex"/>
    <property type="evidence" value="ECO:0007669"/>
    <property type="project" value="InterPro"/>
</dbReference>
<evidence type="ECO:0000256" key="7">
    <source>
        <dbReference type="ARBA" id="ARBA00023136"/>
    </source>
</evidence>
<feature type="compositionally biased region" description="Basic and acidic residues" evidence="9">
    <location>
        <begin position="290"/>
        <end position="305"/>
    </location>
</feature>
<proteinExistence type="inferred from homology"/>
<evidence type="ECO:0000256" key="2">
    <source>
        <dbReference type="ARBA" id="ARBA00005831"/>
    </source>
</evidence>
<dbReference type="STRING" id="1169540.A0A0G4ES15"/>
<dbReference type="GO" id="GO:0000139">
    <property type="term" value="C:Golgi membrane"/>
    <property type="evidence" value="ECO:0007669"/>
    <property type="project" value="UniProtKB-SubCell"/>
</dbReference>
<evidence type="ECO:0000256" key="8">
    <source>
        <dbReference type="ARBA" id="ARBA00031345"/>
    </source>
</evidence>
<dbReference type="PANTHER" id="PTHR21443">
    <property type="entry name" value="CONSERVED OLIGOMERIC GOLGI COMPLEX COMPONENT 7"/>
    <property type="match status" value="1"/>
</dbReference>
<feature type="compositionally biased region" description="Low complexity" evidence="9">
    <location>
        <begin position="827"/>
        <end position="837"/>
    </location>
</feature>
<keyword evidence="7" id="KW-0472">Membrane</keyword>
<feature type="compositionally biased region" description="Polar residues" evidence="9">
    <location>
        <begin position="41"/>
        <end position="54"/>
    </location>
</feature>
<evidence type="ECO:0000256" key="4">
    <source>
        <dbReference type="ARBA" id="ARBA00022448"/>
    </source>
</evidence>
<comment type="similarity">
    <text evidence="2">Belongs to the COG7 family.</text>
</comment>
<feature type="region of interest" description="Disordered" evidence="9">
    <location>
        <begin position="824"/>
        <end position="853"/>
    </location>
</feature>
<feature type="region of interest" description="Disordered" evidence="9">
    <location>
        <begin position="922"/>
        <end position="946"/>
    </location>
</feature>
<feature type="region of interest" description="Disordered" evidence="9">
    <location>
        <begin position="284"/>
        <end position="320"/>
    </location>
</feature>
<evidence type="ECO:0000313" key="10">
    <source>
        <dbReference type="EMBL" id="CEM00033.1"/>
    </source>
</evidence>
<dbReference type="OrthoDB" id="332804at2759"/>
<evidence type="ECO:0000313" key="11">
    <source>
        <dbReference type="Proteomes" id="UP000041254"/>
    </source>
</evidence>
<dbReference type="OMA" id="HQWDFRV"/>
<comment type="subcellular location">
    <subcellularLocation>
        <location evidence="1">Golgi apparatus membrane</location>
        <topology evidence="1">Peripheral membrane protein</topology>
    </subcellularLocation>
</comment>
<dbReference type="Pfam" id="PF10191">
    <property type="entry name" value="COG7"/>
    <property type="match status" value="2"/>
</dbReference>
<feature type="compositionally biased region" description="Low complexity" evidence="9">
    <location>
        <begin position="397"/>
        <end position="408"/>
    </location>
</feature>
<dbReference type="PANTHER" id="PTHR21443:SF0">
    <property type="entry name" value="CONSERVED OLIGOMERIC GOLGI COMPLEX SUBUNIT 7"/>
    <property type="match status" value="1"/>
</dbReference>
<dbReference type="InterPro" id="IPR019335">
    <property type="entry name" value="COG7"/>
</dbReference>
<dbReference type="VEuPathDB" id="CryptoDB:Vbra_5352"/>
<dbReference type="InParanoid" id="A0A0G4ES15"/>
<protein>
    <recommendedName>
        <fullName evidence="3">Conserved oligomeric Golgi complex subunit 7</fullName>
    </recommendedName>
    <alternativeName>
        <fullName evidence="8">Component of oligomeric Golgi complex 7</fullName>
    </alternativeName>
</protein>
<dbReference type="Proteomes" id="UP000041254">
    <property type="component" value="Unassembled WGS sequence"/>
</dbReference>
<evidence type="ECO:0000256" key="5">
    <source>
        <dbReference type="ARBA" id="ARBA00022927"/>
    </source>
</evidence>
<evidence type="ECO:0000256" key="1">
    <source>
        <dbReference type="ARBA" id="ARBA00004395"/>
    </source>
</evidence>
<dbReference type="GO" id="GO:0007030">
    <property type="term" value="P:Golgi organization"/>
    <property type="evidence" value="ECO:0007669"/>
    <property type="project" value="TreeGrafter"/>
</dbReference>
<keyword evidence="6" id="KW-0333">Golgi apparatus</keyword>
<feature type="compositionally biased region" description="Pro residues" evidence="9">
    <location>
        <begin position="722"/>
        <end position="739"/>
    </location>
</feature>
<dbReference type="GO" id="GO:0006886">
    <property type="term" value="P:intracellular protein transport"/>
    <property type="evidence" value="ECO:0007669"/>
    <property type="project" value="InterPro"/>
</dbReference>
<organism evidence="10 11">
    <name type="scientific">Vitrella brassicaformis (strain CCMP3155)</name>
    <dbReference type="NCBI Taxonomy" id="1169540"/>
    <lineage>
        <taxon>Eukaryota</taxon>
        <taxon>Sar</taxon>
        <taxon>Alveolata</taxon>
        <taxon>Colpodellida</taxon>
        <taxon>Vitrellaceae</taxon>
        <taxon>Vitrella</taxon>
    </lineage>
</organism>